<dbReference type="EMBL" id="JAPMSZ010000002">
    <property type="protein sequence ID" value="KAJ5111796.1"/>
    <property type="molecule type" value="Genomic_DNA"/>
</dbReference>
<reference evidence="1" key="1">
    <citation type="submission" date="2022-11" db="EMBL/GenBank/DDBJ databases">
        <authorList>
            <person name="Petersen C."/>
        </authorList>
    </citation>
    <scope>NUCLEOTIDE SEQUENCE</scope>
    <source>
        <strain evidence="1">IBT 34128</strain>
    </source>
</reference>
<reference evidence="1" key="2">
    <citation type="journal article" date="2023" name="IMA Fungus">
        <title>Comparative genomic study of the Penicillium genus elucidates a diverse pangenome and 15 lateral gene transfer events.</title>
        <authorList>
            <person name="Petersen C."/>
            <person name="Sorensen T."/>
            <person name="Nielsen M.R."/>
            <person name="Sondergaard T.E."/>
            <person name="Sorensen J.L."/>
            <person name="Fitzpatrick D.A."/>
            <person name="Frisvad J.C."/>
            <person name="Nielsen K.L."/>
        </authorList>
    </citation>
    <scope>NUCLEOTIDE SEQUENCE</scope>
    <source>
        <strain evidence="1">IBT 34128</strain>
    </source>
</reference>
<dbReference type="AlphaFoldDB" id="A0A9W9KN95"/>
<dbReference type="GeneID" id="81391176"/>
<proteinExistence type="predicted"/>
<dbReference type="RefSeq" id="XP_056515275.1">
    <property type="nucleotide sequence ID" value="XM_056652008.1"/>
</dbReference>
<gene>
    <name evidence="1" type="ORF">NUU61_001426</name>
</gene>
<comment type="caution">
    <text evidence="1">The sequence shown here is derived from an EMBL/GenBank/DDBJ whole genome shotgun (WGS) entry which is preliminary data.</text>
</comment>
<evidence type="ECO:0000313" key="1">
    <source>
        <dbReference type="EMBL" id="KAJ5111796.1"/>
    </source>
</evidence>
<name>A0A9W9KN95_9EURO</name>
<accession>A0A9W9KN95</accession>
<sequence length="232" mass="25945">MASVSVIKQSVVPGLHMPPTLADLKQSSNLYNQLPSDEAQPPLLSDHSQEIRNILLRHNVQNKFGIHLIHEPPGCWTKPIPVEDVDTANVHGHIFKLSTDGKLEAYEYREGPPINVSEVDPSFFEELFGYLLEHNLTDVFGLQALHGSFSPMIELVLGNSGTVMLNEDQAQYGKVYRATGWSIDHDRESEGLTDGEKHAQTTKGTHRVFVDEIPLSTIGELKEFLKQEEIIL</sequence>
<organism evidence="1 2">
    <name type="scientific">Penicillium alfredii</name>
    <dbReference type="NCBI Taxonomy" id="1506179"/>
    <lineage>
        <taxon>Eukaryota</taxon>
        <taxon>Fungi</taxon>
        <taxon>Dikarya</taxon>
        <taxon>Ascomycota</taxon>
        <taxon>Pezizomycotina</taxon>
        <taxon>Eurotiomycetes</taxon>
        <taxon>Eurotiomycetidae</taxon>
        <taxon>Eurotiales</taxon>
        <taxon>Aspergillaceae</taxon>
        <taxon>Penicillium</taxon>
    </lineage>
</organism>
<dbReference type="OrthoDB" id="2322999at2759"/>
<evidence type="ECO:0000313" key="2">
    <source>
        <dbReference type="Proteomes" id="UP001141434"/>
    </source>
</evidence>
<keyword evidence="2" id="KW-1185">Reference proteome</keyword>
<protein>
    <submittedName>
        <fullName evidence="1">Uncharacterized protein</fullName>
    </submittedName>
</protein>
<dbReference type="Proteomes" id="UP001141434">
    <property type="component" value="Unassembled WGS sequence"/>
</dbReference>